<dbReference type="PANTHER" id="PTHR35149">
    <property type="entry name" value="SLL5132 PROTEIN"/>
    <property type="match status" value="1"/>
</dbReference>
<accession>A0A495SCZ5</accession>
<reference evidence="2 3" key="1">
    <citation type="submission" date="2018-10" db="EMBL/GenBank/DDBJ databases">
        <title>Genomic Encyclopedia of Archaeal and Bacterial Type Strains, Phase II (KMG-II): from individual species to whole genera.</title>
        <authorList>
            <person name="Goeker M."/>
        </authorList>
    </citation>
    <scope>NUCLEOTIDE SEQUENCE [LARGE SCALE GENOMIC DNA]</scope>
    <source>
        <strain evidence="2 3">DSM 14219</strain>
    </source>
</reference>
<dbReference type="Pfam" id="PF03235">
    <property type="entry name" value="GmrSD_N"/>
    <property type="match status" value="1"/>
</dbReference>
<comment type="caution">
    <text evidence="2">The sequence shown here is derived from an EMBL/GenBank/DDBJ whole genome shotgun (WGS) entry which is preliminary data.</text>
</comment>
<dbReference type="OrthoDB" id="9798761at2"/>
<keyword evidence="3" id="KW-1185">Reference proteome</keyword>
<name>A0A495SCZ5_9FLAO</name>
<protein>
    <submittedName>
        <fullName evidence="2">Uncharacterized protein with ParB-like and HNH nuclease domain</fullName>
    </submittedName>
</protein>
<dbReference type="PANTHER" id="PTHR35149:SF2">
    <property type="entry name" value="DUF262 DOMAIN-CONTAINING PROTEIN"/>
    <property type="match status" value="1"/>
</dbReference>
<dbReference type="EMBL" id="RBXB01000002">
    <property type="protein sequence ID" value="RKS97351.1"/>
    <property type="molecule type" value="Genomic_DNA"/>
</dbReference>
<proteinExistence type="predicted"/>
<dbReference type="AlphaFoldDB" id="A0A495SCZ5"/>
<dbReference type="RefSeq" id="WP_121461156.1">
    <property type="nucleotide sequence ID" value="NZ_RBXB01000002.1"/>
</dbReference>
<organism evidence="2 3">
    <name type="scientific">Chryseobacterium defluvii</name>
    <dbReference type="NCBI Taxonomy" id="160396"/>
    <lineage>
        <taxon>Bacteria</taxon>
        <taxon>Pseudomonadati</taxon>
        <taxon>Bacteroidota</taxon>
        <taxon>Flavobacteriia</taxon>
        <taxon>Flavobacteriales</taxon>
        <taxon>Weeksellaceae</taxon>
        <taxon>Chryseobacterium group</taxon>
        <taxon>Chryseobacterium</taxon>
    </lineage>
</organism>
<dbReference type="InterPro" id="IPR004919">
    <property type="entry name" value="GmrSD_N"/>
</dbReference>
<gene>
    <name evidence="2" type="ORF">BCF58_1473</name>
</gene>
<evidence type="ECO:0000259" key="1">
    <source>
        <dbReference type="Pfam" id="PF03235"/>
    </source>
</evidence>
<evidence type="ECO:0000313" key="3">
    <source>
        <dbReference type="Proteomes" id="UP000272428"/>
    </source>
</evidence>
<sequence>MSNSAANKIDAQDKNLNELLSSKKYIIDFFQREYKWQKKHIEQLLIDIEEAFLENYTFGDSIEDVSKYNSYYMGPVIFYNKNGTLSIIDGQQRLTSLTLLFIYIYNFAKESRIEIEPVEDLIYSRKFGKNSYNLDIPERKEIMDFLYKKEKITDIDENPDFNESKNLSIINIYDRYQDIKLLFPENLKTDKLNIFIEWLKEKLIFVEITAFSDKNAYTIFETMNDRGYNLTPSEMLKSYLLSKIDNENFLNELNSIWKEKISKLHSISVDEDLEFFRAWLRGQYAETMKKSTSAGTDREDFEKIGTSFHSWVKEKSSHLKLKHEENYYYFVKGDFSFYSDLYLKIKKLEKSNNNNLPLVNHLTNYNIATSLSYPLYLAAVKKTDSEDIIESKIDIISKFIERFIIYRTFSREPISQTAIRQIIFKDVITEIRDLTIEELIDYLNKIINYENLFKGLTNMRSYFFNRKFIRYFFARISEHLNLLCDINEDFYDLISARRKNGTNIINIFEYKELENNGHKDEYFNIANTIIKLKSSSDGKNENILYRYLVENDLTDKESEILYNNFGEPKEYKLNKNFFNERSKILIKICEDVWQPISLD</sequence>
<evidence type="ECO:0000313" key="2">
    <source>
        <dbReference type="EMBL" id="RKS97351.1"/>
    </source>
</evidence>
<feature type="domain" description="GmrSD restriction endonucleases N-terminal" evidence="1">
    <location>
        <begin position="16"/>
        <end position="241"/>
    </location>
</feature>
<dbReference type="Proteomes" id="UP000272428">
    <property type="component" value="Unassembled WGS sequence"/>
</dbReference>